<reference evidence="2" key="1">
    <citation type="journal article" date="2020" name="Mol. Plant Microbe Interact.">
        <title>Genome Sequence of the Biocontrol Agent Coniothyrium minitans strain Conio (IMI 134523).</title>
        <authorList>
            <person name="Patel D."/>
            <person name="Shittu T.A."/>
            <person name="Baroncelli R."/>
            <person name="Muthumeenakshi S."/>
            <person name="Osborne T.H."/>
            <person name="Janganan T.K."/>
            <person name="Sreenivasaprasad S."/>
        </authorList>
    </citation>
    <scope>NUCLEOTIDE SEQUENCE</scope>
    <source>
        <strain evidence="2">Conio</strain>
    </source>
</reference>
<proteinExistence type="predicted"/>
<evidence type="ECO:0008006" key="4">
    <source>
        <dbReference type="Google" id="ProtNLM"/>
    </source>
</evidence>
<sequence length="184" mass="19596">MPFFTSRLTSPTPFLLVCFLLPILPTSALPTLTNTTTTTTRINAYVENNCVFPIHALQSWCDGAGGTAHISPHTGIWFGHESGRDGCGVSIALTLGEEGDGDGDGESEALNELKRRMYEVGYQIDGDGSMLYGLGKYGGSAGEHVVGRLEVEGMGCAPVVDDAGRVRRGEESCGRAGDVRFYLC</sequence>
<feature type="signal peptide" evidence="1">
    <location>
        <begin position="1"/>
        <end position="28"/>
    </location>
</feature>
<evidence type="ECO:0000256" key="1">
    <source>
        <dbReference type="SAM" id="SignalP"/>
    </source>
</evidence>
<accession>A0A9P6GS97</accession>
<keyword evidence="3" id="KW-1185">Reference proteome</keyword>
<gene>
    <name evidence="2" type="ORF">PMIN01_02840</name>
</gene>
<evidence type="ECO:0000313" key="2">
    <source>
        <dbReference type="EMBL" id="KAF9740205.1"/>
    </source>
</evidence>
<dbReference type="AlphaFoldDB" id="A0A9P6GS97"/>
<dbReference type="OrthoDB" id="10433774at2759"/>
<evidence type="ECO:0000313" key="3">
    <source>
        <dbReference type="Proteomes" id="UP000756921"/>
    </source>
</evidence>
<organism evidence="2 3">
    <name type="scientific">Paraphaeosphaeria minitans</name>
    <dbReference type="NCBI Taxonomy" id="565426"/>
    <lineage>
        <taxon>Eukaryota</taxon>
        <taxon>Fungi</taxon>
        <taxon>Dikarya</taxon>
        <taxon>Ascomycota</taxon>
        <taxon>Pezizomycotina</taxon>
        <taxon>Dothideomycetes</taxon>
        <taxon>Pleosporomycetidae</taxon>
        <taxon>Pleosporales</taxon>
        <taxon>Massarineae</taxon>
        <taxon>Didymosphaeriaceae</taxon>
        <taxon>Paraphaeosphaeria</taxon>
    </lineage>
</organism>
<dbReference type="Proteomes" id="UP000756921">
    <property type="component" value="Unassembled WGS sequence"/>
</dbReference>
<protein>
    <recommendedName>
        <fullName evidence="4">Ecp2 effector protein domain-containing protein</fullName>
    </recommendedName>
</protein>
<dbReference type="EMBL" id="WJXW01000002">
    <property type="protein sequence ID" value="KAF9740205.1"/>
    <property type="molecule type" value="Genomic_DNA"/>
</dbReference>
<name>A0A9P6GS97_9PLEO</name>
<feature type="chain" id="PRO_5040396269" description="Ecp2 effector protein domain-containing protein" evidence="1">
    <location>
        <begin position="29"/>
        <end position="184"/>
    </location>
</feature>
<keyword evidence="1" id="KW-0732">Signal</keyword>
<comment type="caution">
    <text evidence="2">The sequence shown here is derived from an EMBL/GenBank/DDBJ whole genome shotgun (WGS) entry which is preliminary data.</text>
</comment>